<feature type="domain" description="LD-carboxypeptidase N-terminal" evidence="6">
    <location>
        <begin position="10"/>
        <end position="131"/>
    </location>
</feature>
<dbReference type="Pfam" id="PF02016">
    <property type="entry name" value="Peptidase_S66"/>
    <property type="match status" value="1"/>
</dbReference>
<protein>
    <submittedName>
        <fullName evidence="8">Muramoyltetrapeptide carboxypeptidase</fullName>
    </submittedName>
</protein>
<dbReference type="InterPro" id="IPR027478">
    <property type="entry name" value="LdcA_N"/>
</dbReference>
<dbReference type="InterPro" id="IPR027461">
    <property type="entry name" value="Carboxypeptidase_A_C_sf"/>
</dbReference>
<feature type="domain" description="LD-carboxypeptidase C-terminal" evidence="7">
    <location>
        <begin position="176"/>
        <end position="280"/>
    </location>
</feature>
<evidence type="ECO:0000256" key="3">
    <source>
        <dbReference type="ARBA" id="ARBA00022670"/>
    </source>
</evidence>
<evidence type="ECO:0000256" key="2">
    <source>
        <dbReference type="ARBA" id="ARBA00022645"/>
    </source>
</evidence>
<dbReference type="EMBL" id="BATC01000049">
    <property type="protein sequence ID" value="GAD60027.1"/>
    <property type="molecule type" value="Genomic_DNA"/>
</dbReference>
<dbReference type="RefSeq" id="WP_021698121.1">
    <property type="nucleotide sequence ID" value="NZ_BATC01000049.1"/>
</dbReference>
<keyword evidence="3" id="KW-0645">Protease</keyword>
<comment type="caution">
    <text evidence="8">The sequence shown here is derived from an EMBL/GenBank/DDBJ whole genome shotgun (WGS) entry which is preliminary data.</text>
</comment>
<proteinExistence type="inferred from homology"/>
<dbReference type="Pfam" id="PF17676">
    <property type="entry name" value="Peptidase_S66C"/>
    <property type="match status" value="1"/>
</dbReference>
<keyword evidence="2 8" id="KW-0121">Carboxypeptidase</keyword>
<dbReference type="CDD" id="cd07025">
    <property type="entry name" value="Peptidase_S66"/>
    <property type="match status" value="1"/>
</dbReference>
<dbReference type="Proteomes" id="UP000016569">
    <property type="component" value="Unassembled WGS sequence"/>
</dbReference>
<dbReference type="OrthoDB" id="9807329at2"/>
<dbReference type="InterPro" id="IPR040921">
    <property type="entry name" value="Peptidase_S66C"/>
</dbReference>
<dbReference type="Gene3D" id="3.40.50.10740">
    <property type="entry name" value="Class I glutamine amidotransferase-like"/>
    <property type="match status" value="1"/>
</dbReference>
<dbReference type="AlphaFoldDB" id="A0A8E0NCT4"/>
<dbReference type="Gene3D" id="3.50.30.60">
    <property type="entry name" value="LD-carboxypeptidase A C-terminal domain-like"/>
    <property type="match status" value="1"/>
</dbReference>
<evidence type="ECO:0000313" key="9">
    <source>
        <dbReference type="Proteomes" id="UP000016569"/>
    </source>
</evidence>
<dbReference type="InterPro" id="IPR029062">
    <property type="entry name" value="Class_I_gatase-like"/>
</dbReference>
<evidence type="ECO:0000259" key="6">
    <source>
        <dbReference type="Pfam" id="PF02016"/>
    </source>
</evidence>
<evidence type="ECO:0000256" key="5">
    <source>
        <dbReference type="ARBA" id="ARBA00022825"/>
    </source>
</evidence>
<gene>
    <name evidence="8" type="ORF">MBEBAB_2277</name>
</gene>
<keyword evidence="9" id="KW-1185">Reference proteome</keyword>
<name>A0A8E0NCT4_9CAUL</name>
<sequence length="283" mass="30685">MATPNKPFRIGVVAASSRFERETAVLAQEMVRALHPDGSVELKFHPASFGKHGHFAGDDAGRARAVLEIANDPTHDAVWFARGGYGSCRIAEAVMAGVNDAARKKTYMGYSDAGSILAGLYRLGFEQVFHGPMVQDLRRSDGKIAFARALDWLVRRDKAALEPAVLTGGAPTAAFNITILSQLLGTALEPDLTGHVLMLEEVGEADYRTDRAMFHITGQPAIRRVAGIRLGRVSDVTPNDPDFGLTSEQIVRYWCDRSGIPYLGRADIGHDSANRIVPFGPLT</sequence>
<dbReference type="GO" id="GO:0004180">
    <property type="term" value="F:carboxypeptidase activity"/>
    <property type="evidence" value="ECO:0007669"/>
    <property type="project" value="UniProtKB-KW"/>
</dbReference>
<dbReference type="GO" id="GO:0006508">
    <property type="term" value="P:proteolysis"/>
    <property type="evidence" value="ECO:0007669"/>
    <property type="project" value="UniProtKB-KW"/>
</dbReference>
<evidence type="ECO:0000256" key="1">
    <source>
        <dbReference type="ARBA" id="ARBA00010233"/>
    </source>
</evidence>
<accession>A0A8E0NCT4</accession>
<reference evidence="9" key="1">
    <citation type="journal article" date="2013" name="Genome Announc.">
        <title>Draft Genome Sequence of the Dimorphic Prosthecate Bacterium Brevundimonas abyssalis TAR-001T.</title>
        <authorList>
            <person name="Tsubouchi T."/>
            <person name="Nishi S."/>
            <person name="Usui K."/>
            <person name="Shimane Y."/>
            <person name="Takaki Y."/>
            <person name="Maruyama T."/>
            <person name="Hatada Y."/>
        </authorList>
    </citation>
    <scope>NUCLEOTIDE SEQUENCE [LARGE SCALE GENOMIC DNA]</scope>
    <source>
        <strain evidence="9">TAR-001</strain>
    </source>
</reference>
<evidence type="ECO:0000256" key="4">
    <source>
        <dbReference type="ARBA" id="ARBA00022801"/>
    </source>
</evidence>
<keyword evidence="5" id="KW-0720">Serine protease</keyword>
<dbReference type="SUPFAM" id="SSF52317">
    <property type="entry name" value="Class I glutamine amidotransferase-like"/>
    <property type="match status" value="1"/>
</dbReference>
<evidence type="ECO:0000259" key="7">
    <source>
        <dbReference type="Pfam" id="PF17676"/>
    </source>
</evidence>
<dbReference type="PANTHER" id="PTHR30237:SF2">
    <property type="entry name" value="MUREIN TETRAPEPTIDE CARBOXYPEPTIDASE"/>
    <property type="match status" value="1"/>
</dbReference>
<comment type="similarity">
    <text evidence="1">Belongs to the peptidase S66 family.</text>
</comment>
<evidence type="ECO:0000313" key="8">
    <source>
        <dbReference type="EMBL" id="GAD60027.1"/>
    </source>
</evidence>
<keyword evidence="4" id="KW-0378">Hydrolase</keyword>
<dbReference type="InterPro" id="IPR040449">
    <property type="entry name" value="Peptidase_S66_N"/>
</dbReference>
<dbReference type="SUPFAM" id="SSF141986">
    <property type="entry name" value="LD-carboxypeptidase A C-terminal domain-like"/>
    <property type="match status" value="1"/>
</dbReference>
<dbReference type="PANTHER" id="PTHR30237">
    <property type="entry name" value="MURAMOYLTETRAPEPTIDE CARBOXYPEPTIDASE"/>
    <property type="match status" value="1"/>
</dbReference>
<dbReference type="GO" id="GO:0008236">
    <property type="term" value="F:serine-type peptidase activity"/>
    <property type="evidence" value="ECO:0007669"/>
    <property type="project" value="UniProtKB-KW"/>
</dbReference>
<organism evidence="8 9">
    <name type="scientific">Brevundimonas abyssalis TAR-001</name>
    <dbReference type="NCBI Taxonomy" id="1391729"/>
    <lineage>
        <taxon>Bacteria</taxon>
        <taxon>Pseudomonadati</taxon>
        <taxon>Pseudomonadota</taxon>
        <taxon>Alphaproteobacteria</taxon>
        <taxon>Caulobacterales</taxon>
        <taxon>Caulobacteraceae</taxon>
        <taxon>Brevundimonas</taxon>
    </lineage>
</organism>
<dbReference type="InterPro" id="IPR003507">
    <property type="entry name" value="S66_fam"/>
</dbReference>